<dbReference type="Proteomes" id="UP000828941">
    <property type="component" value="Chromosome 8"/>
</dbReference>
<protein>
    <submittedName>
        <fullName evidence="1">Uncharacterized protein</fullName>
    </submittedName>
</protein>
<name>A0ACB9MY49_BAUVA</name>
<dbReference type="EMBL" id="CM039433">
    <property type="protein sequence ID" value="KAI4329128.1"/>
    <property type="molecule type" value="Genomic_DNA"/>
</dbReference>
<sequence length="188" mass="19897">MAYQTPDHESGSDLQNQTRLYNPYKDLEVPIRNLYQLPTSPEYLFAEEASRKRRSWGENLTFYTGCGYLSGALAGAGVGLVDGVKSFESGDTTKLRINRVLNSSGHAGRAWGNRLGIIGLLFAGIESGIVAVRDTDDVWNSVAAGLGTGALYRAARGVRSAAVAGAVGGALVGVAVTAKRAMKSYVPI</sequence>
<keyword evidence="2" id="KW-1185">Reference proteome</keyword>
<evidence type="ECO:0000313" key="1">
    <source>
        <dbReference type="EMBL" id="KAI4329128.1"/>
    </source>
</evidence>
<comment type="caution">
    <text evidence="1">The sequence shown here is derived from an EMBL/GenBank/DDBJ whole genome shotgun (WGS) entry which is preliminary data.</text>
</comment>
<evidence type="ECO:0000313" key="2">
    <source>
        <dbReference type="Proteomes" id="UP000828941"/>
    </source>
</evidence>
<reference evidence="1 2" key="1">
    <citation type="journal article" date="2022" name="DNA Res.">
        <title>Chromosomal-level genome assembly of the orchid tree Bauhinia variegata (Leguminosae; Cercidoideae) supports the allotetraploid origin hypothesis of Bauhinia.</title>
        <authorList>
            <person name="Zhong Y."/>
            <person name="Chen Y."/>
            <person name="Zheng D."/>
            <person name="Pang J."/>
            <person name="Liu Y."/>
            <person name="Luo S."/>
            <person name="Meng S."/>
            <person name="Qian L."/>
            <person name="Wei D."/>
            <person name="Dai S."/>
            <person name="Zhou R."/>
        </authorList>
    </citation>
    <scope>NUCLEOTIDE SEQUENCE [LARGE SCALE GENOMIC DNA]</scope>
    <source>
        <strain evidence="1">BV-YZ2020</strain>
    </source>
</reference>
<accession>A0ACB9MY49</accession>
<organism evidence="1 2">
    <name type="scientific">Bauhinia variegata</name>
    <name type="common">Purple orchid tree</name>
    <name type="synonym">Phanera variegata</name>
    <dbReference type="NCBI Taxonomy" id="167791"/>
    <lineage>
        <taxon>Eukaryota</taxon>
        <taxon>Viridiplantae</taxon>
        <taxon>Streptophyta</taxon>
        <taxon>Embryophyta</taxon>
        <taxon>Tracheophyta</taxon>
        <taxon>Spermatophyta</taxon>
        <taxon>Magnoliopsida</taxon>
        <taxon>eudicotyledons</taxon>
        <taxon>Gunneridae</taxon>
        <taxon>Pentapetalae</taxon>
        <taxon>rosids</taxon>
        <taxon>fabids</taxon>
        <taxon>Fabales</taxon>
        <taxon>Fabaceae</taxon>
        <taxon>Cercidoideae</taxon>
        <taxon>Cercideae</taxon>
        <taxon>Bauhiniinae</taxon>
        <taxon>Bauhinia</taxon>
    </lineage>
</organism>
<gene>
    <name evidence="1" type="ORF">L6164_021426</name>
</gene>
<proteinExistence type="predicted"/>